<dbReference type="GO" id="GO:0097255">
    <property type="term" value="C:R2TP complex"/>
    <property type="evidence" value="ECO:0007669"/>
    <property type="project" value="TreeGrafter"/>
</dbReference>
<dbReference type="Pfam" id="PF08190">
    <property type="entry name" value="PIH1"/>
    <property type="match status" value="1"/>
</dbReference>
<feature type="domain" description="PIH1D1/2/3 CS-like" evidence="5">
    <location>
        <begin position="291"/>
        <end position="361"/>
    </location>
</feature>
<protein>
    <recommendedName>
        <fullName evidence="2">PIH1 domain-containing protein 1</fullName>
    </recommendedName>
</protein>
<dbReference type="InterPro" id="IPR050734">
    <property type="entry name" value="PIH1/Kintoun_subfamily"/>
</dbReference>
<dbReference type="Pfam" id="PF18201">
    <property type="entry name" value="PIH1_CS"/>
    <property type="match status" value="1"/>
</dbReference>
<dbReference type="GO" id="GO:0005737">
    <property type="term" value="C:cytoplasm"/>
    <property type="evidence" value="ECO:0007669"/>
    <property type="project" value="TreeGrafter"/>
</dbReference>
<feature type="domain" description="PIH1 N-terminal" evidence="4">
    <location>
        <begin position="40"/>
        <end position="193"/>
    </location>
</feature>
<evidence type="ECO:0000256" key="1">
    <source>
        <dbReference type="ARBA" id="ARBA00008511"/>
    </source>
</evidence>
<evidence type="ECO:0000256" key="2">
    <source>
        <dbReference type="ARBA" id="ARBA00040540"/>
    </source>
</evidence>
<dbReference type="InterPro" id="IPR012981">
    <property type="entry name" value="PIH1_N"/>
</dbReference>
<reference evidence="6" key="1">
    <citation type="submission" date="2018-01" db="EMBL/GenBank/DDBJ databases">
        <title>An insight into the sialome of Amazonian anophelines.</title>
        <authorList>
            <person name="Ribeiro J.M."/>
            <person name="Scarpassa V."/>
            <person name="Calvo E."/>
        </authorList>
    </citation>
    <scope>NUCLEOTIDE SEQUENCE</scope>
</reference>
<evidence type="ECO:0000256" key="3">
    <source>
        <dbReference type="ARBA" id="ARBA00046233"/>
    </source>
</evidence>
<dbReference type="GO" id="GO:1990904">
    <property type="term" value="C:ribonucleoprotein complex"/>
    <property type="evidence" value="ECO:0007669"/>
    <property type="project" value="TreeGrafter"/>
</dbReference>
<dbReference type="GO" id="GO:0006364">
    <property type="term" value="P:rRNA processing"/>
    <property type="evidence" value="ECO:0007669"/>
    <property type="project" value="TreeGrafter"/>
</dbReference>
<dbReference type="PANTHER" id="PTHR22997:SF0">
    <property type="entry name" value="PIH1 DOMAIN-CONTAINING PROTEIN 1"/>
    <property type="match status" value="1"/>
</dbReference>
<sequence>MSKSSKTTYLDGSGIEKSLRIVKNETEEQLESIFAPVAELAEEINSGRSKVVKPAPGFCIKAFRKGTEEKFFINVCQTDGIPAPRDVTEDELIAMLNDGEPNRYRIPMSITIPREIVDKSNQACVVCDIAINDAFFKRIEPGGLMREFLINVLFDGIEGKHSIVLDDTNFRILKNKKFMDRLIPHNIQNRDVRQVLETYADPSDADREMLRKVQDKPPTAAGGTRPAGKPLIEEIDPSTIKTVKNDTNTTRTAIAGAADKPYVPDPTKVAISQAATRKPESKLFREPANGRAERLIAEFHLPECVSSSEITLDVGEDRILLEARKKGYLLDAFVNCSIDEHHVQAKFDTVTKILEVTMPVLAAQRDKGSKQK</sequence>
<dbReference type="GO" id="GO:0000492">
    <property type="term" value="P:box C/D snoRNP assembly"/>
    <property type="evidence" value="ECO:0007669"/>
    <property type="project" value="TreeGrafter"/>
</dbReference>
<comment type="function">
    <text evidence="3">Involved in the assembly of C/D box small nucleolar ribonucleoprotein (snoRNP) particles. Recruits the SWI/SNF complex to the core promoter of rRNA genes and enhances pre-rRNA transcription. Mediates interaction of TELO2 with the R2TP complex which is necessary for the stability of MTOR and SMG1. Positively regulates the assembly and activity of the mTORC1 complex.</text>
</comment>
<proteinExistence type="inferred from homology"/>
<name>A0A2M4CIN8_ANODA</name>
<comment type="similarity">
    <text evidence="1">Belongs to the PIH1 family.</text>
</comment>
<dbReference type="AlphaFoldDB" id="A0A2M4CIN8"/>
<evidence type="ECO:0000259" key="5">
    <source>
        <dbReference type="Pfam" id="PF18201"/>
    </source>
</evidence>
<evidence type="ECO:0000313" key="6">
    <source>
        <dbReference type="EMBL" id="MBW65222.1"/>
    </source>
</evidence>
<dbReference type="PANTHER" id="PTHR22997">
    <property type="entry name" value="PIH1 DOMAIN-CONTAINING PROTEIN 1"/>
    <property type="match status" value="1"/>
</dbReference>
<dbReference type="EMBL" id="GGFL01001044">
    <property type="protein sequence ID" value="MBW65222.1"/>
    <property type="molecule type" value="Transcribed_RNA"/>
</dbReference>
<accession>A0A2M4CIN8</accession>
<dbReference type="VEuPathDB" id="VectorBase:ADAR2_006552"/>
<organism evidence="6">
    <name type="scientific">Anopheles darlingi</name>
    <name type="common">Mosquito</name>
    <dbReference type="NCBI Taxonomy" id="43151"/>
    <lineage>
        <taxon>Eukaryota</taxon>
        <taxon>Metazoa</taxon>
        <taxon>Ecdysozoa</taxon>
        <taxon>Arthropoda</taxon>
        <taxon>Hexapoda</taxon>
        <taxon>Insecta</taxon>
        <taxon>Pterygota</taxon>
        <taxon>Neoptera</taxon>
        <taxon>Endopterygota</taxon>
        <taxon>Diptera</taxon>
        <taxon>Nematocera</taxon>
        <taxon>Culicoidea</taxon>
        <taxon>Culicidae</taxon>
        <taxon>Anophelinae</taxon>
        <taxon>Anopheles</taxon>
    </lineage>
</organism>
<dbReference type="InterPro" id="IPR041442">
    <property type="entry name" value="PIH1D1/2/3_CS-like"/>
</dbReference>
<evidence type="ECO:0000259" key="4">
    <source>
        <dbReference type="Pfam" id="PF08190"/>
    </source>
</evidence>